<gene>
    <name evidence="2" type="ORF">F5890DRAFT_1560266</name>
</gene>
<evidence type="ECO:0000256" key="1">
    <source>
        <dbReference type="SAM" id="MobiDB-lite"/>
    </source>
</evidence>
<feature type="region of interest" description="Disordered" evidence="1">
    <location>
        <begin position="1"/>
        <end position="33"/>
    </location>
</feature>
<reference evidence="2" key="1">
    <citation type="submission" date="2022-08" db="EMBL/GenBank/DDBJ databases">
        <authorList>
            <consortium name="DOE Joint Genome Institute"/>
            <person name="Min B."/>
            <person name="Riley R."/>
            <person name="Sierra-Patev S."/>
            <person name="Naranjo-Ortiz M."/>
            <person name="Looney B."/>
            <person name="Konkel Z."/>
            <person name="Slot J.C."/>
            <person name="Sakamoto Y."/>
            <person name="Steenwyk J.L."/>
            <person name="Rokas A."/>
            <person name="Carro J."/>
            <person name="Camarero S."/>
            <person name="Ferreira P."/>
            <person name="Molpeceres G."/>
            <person name="Ruiz-Duenas F.J."/>
            <person name="Serrano A."/>
            <person name="Henrissat B."/>
            <person name="Drula E."/>
            <person name="Hughes K.W."/>
            <person name="Mata J.L."/>
            <person name="Ishikawa N.K."/>
            <person name="Vargas-Isla R."/>
            <person name="Ushijima S."/>
            <person name="Smith C.A."/>
            <person name="Ahrendt S."/>
            <person name="Andreopoulos W."/>
            <person name="He G."/>
            <person name="Labutti K."/>
            <person name="Lipzen A."/>
            <person name="Ng V."/>
            <person name="Sandor L."/>
            <person name="Barry K."/>
            <person name="Martinez A.T."/>
            <person name="Xiao Y."/>
            <person name="Gibbons J.G."/>
            <person name="Terashima K."/>
            <person name="Hibbett D.S."/>
            <person name="Grigoriev I.V."/>
        </authorList>
    </citation>
    <scope>NUCLEOTIDE SEQUENCE</scope>
    <source>
        <strain evidence="2">TFB7829</strain>
    </source>
</reference>
<sequence>MAANTKLLHGQPTGSRTTTVDKPVDSDKSNPQRFRLIKVSHQTNRPTTTWTKPNAANVGYPSRHAAMSTPNDAPKVGTKGDNVQNKERKNTPKLCWGCGQVGVEASNEDDVEPIDSEDTQVIDIATSDAPPDNDTELIPDSDGEYILEQYEDYLGAMYQSEEDDTHMAFNQCMSGMYDPGDQIHSRPQTDTQIVSIEGHNVIQEDLDELEDNEETPSVETIDNAAGRLQAIGSLQERPATMTDIALQRSSTKIDRPIRGGPEERRMMSCLLRIGDNTAL</sequence>
<feature type="non-terminal residue" evidence="2">
    <location>
        <position position="279"/>
    </location>
</feature>
<feature type="region of interest" description="Disordered" evidence="1">
    <location>
        <begin position="66"/>
        <end position="87"/>
    </location>
</feature>
<comment type="caution">
    <text evidence="2">The sequence shown here is derived from an EMBL/GenBank/DDBJ whole genome shotgun (WGS) entry which is preliminary data.</text>
</comment>
<accession>A0AA38UNY5</accession>
<dbReference type="AlphaFoldDB" id="A0AA38UNY5"/>
<dbReference type="Proteomes" id="UP001163850">
    <property type="component" value="Unassembled WGS sequence"/>
</dbReference>
<name>A0AA38UNY5_9AGAR</name>
<proteinExistence type="predicted"/>
<dbReference type="EMBL" id="MU803132">
    <property type="protein sequence ID" value="KAJ3978477.1"/>
    <property type="molecule type" value="Genomic_DNA"/>
</dbReference>
<protein>
    <submittedName>
        <fullName evidence="2">Uncharacterized protein</fullName>
    </submittedName>
</protein>
<organism evidence="2 3">
    <name type="scientific">Lentinula detonsa</name>
    <dbReference type="NCBI Taxonomy" id="2804962"/>
    <lineage>
        <taxon>Eukaryota</taxon>
        <taxon>Fungi</taxon>
        <taxon>Dikarya</taxon>
        <taxon>Basidiomycota</taxon>
        <taxon>Agaricomycotina</taxon>
        <taxon>Agaricomycetes</taxon>
        <taxon>Agaricomycetidae</taxon>
        <taxon>Agaricales</taxon>
        <taxon>Marasmiineae</taxon>
        <taxon>Omphalotaceae</taxon>
        <taxon>Lentinula</taxon>
    </lineage>
</organism>
<evidence type="ECO:0000313" key="2">
    <source>
        <dbReference type="EMBL" id="KAJ3978477.1"/>
    </source>
</evidence>
<evidence type="ECO:0000313" key="3">
    <source>
        <dbReference type="Proteomes" id="UP001163850"/>
    </source>
</evidence>